<evidence type="ECO:0000256" key="6">
    <source>
        <dbReference type="ARBA" id="ARBA00023136"/>
    </source>
</evidence>
<keyword evidence="3" id="KW-1003">Cell membrane</keyword>
<evidence type="ECO:0000256" key="5">
    <source>
        <dbReference type="ARBA" id="ARBA00022989"/>
    </source>
</evidence>
<dbReference type="PRINTS" id="PR00812">
    <property type="entry name" value="BCTERIALGSPF"/>
</dbReference>
<evidence type="ECO:0000313" key="9">
    <source>
        <dbReference type="EMBL" id="SQB99643.1"/>
    </source>
</evidence>
<dbReference type="InterPro" id="IPR042094">
    <property type="entry name" value="T2SS_GspF_sf"/>
</dbReference>
<dbReference type="PANTHER" id="PTHR30012">
    <property type="entry name" value="GENERAL SECRETION PATHWAY PROTEIN"/>
    <property type="match status" value="1"/>
</dbReference>
<evidence type="ECO:0000313" key="10">
    <source>
        <dbReference type="Proteomes" id="UP000250166"/>
    </source>
</evidence>
<feature type="transmembrane region" description="Helical" evidence="7">
    <location>
        <begin position="231"/>
        <end position="251"/>
    </location>
</feature>
<evidence type="ECO:0000256" key="2">
    <source>
        <dbReference type="ARBA" id="ARBA00005745"/>
    </source>
</evidence>
<protein>
    <submittedName>
        <fullName evidence="9">Putative type II secretion system protein</fullName>
    </submittedName>
</protein>
<feature type="domain" description="Type II secretion system protein GspF" evidence="8">
    <location>
        <begin position="284"/>
        <end position="404"/>
    </location>
</feature>
<dbReference type="Pfam" id="PF00482">
    <property type="entry name" value="T2SSF"/>
    <property type="match status" value="2"/>
</dbReference>
<feature type="domain" description="Type II secretion system protein GspF" evidence="8">
    <location>
        <begin position="79"/>
        <end position="201"/>
    </location>
</feature>
<reference evidence="9 10" key="1">
    <citation type="submission" date="2018-06" db="EMBL/GenBank/DDBJ databases">
        <authorList>
            <consortium name="Pathogen Informatics"/>
            <person name="Doyle S."/>
        </authorList>
    </citation>
    <scope>NUCLEOTIDE SEQUENCE [LARGE SCALE GENOMIC DNA]</scope>
    <source>
        <strain evidence="9 10">NCTC13102</strain>
    </source>
</reference>
<keyword evidence="6 7" id="KW-0472">Membrane</keyword>
<keyword evidence="4 7" id="KW-0812">Transmembrane</keyword>
<gene>
    <name evidence="9" type="primary">gspF</name>
    <name evidence="9" type="ORF">NCTC13102_01968</name>
</gene>
<comment type="subcellular location">
    <subcellularLocation>
        <location evidence="1">Cell membrane</location>
        <topology evidence="1">Multi-pass membrane protein</topology>
    </subcellularLocation>
</comment>
<comment type="similarity">
    <text evidence="2">Belongs to the GSP F family.</text>
</comment>
<dbReference type="PANTHER" id="PTHR30012:SF0">
    <property type="entry name" value="TYPE II SECRETION SYSTEM PROTEIN F-RELATED"/>
    <property type="match status" value="1"/>
</dbReference>
<accession>A0A2X3BG61</accession>
<feature type="transmembrane region" description="Helical" evidence="7">
    <location>
        <begin position="177"/>
        <end position="200"/>
    </location>
</feature>
<sequence length="413" mass="46279">MLAIMPKNRSDFLLKGKRIVRFIITGIQNAKQIQIKLNAKSFAQAQTKAKLLGIAITHIKEDFSTYLKSPKPIELAQDLRQFSIMLESALPINDILESLKIASANAYLRKMYGEILDSIHQGKSLSTALMPFAKIFTPMGMALIDCGVQSGKLAQILCVLSDYFESSASLRAKFFKALFYPIFIIVSVIAAFVLIAWFVIPQFIELFSSFDVALPLSTQSLIFISDVVVDYGLIMLFSVIVCGGVIVWSYIKRGFAYKTLHTLALYMPLVSQLVMYKDFWAYFTSFAYLYESGIDFDITLRTAAQSISNPILHKEIAKIQSSIQQGVPLDSAFDEIDFFDLNIKNFISTAQKGGNLDQMLTLCAKHYYVAYQHLMDKILALTEPMATILMAVVVAWLAFGIFLPIWELGGMSL</sequence>
<name>A0A2X3BG61_9HELI</name>
<dbReference type="InterPro" id="IPR018076">
    <property type="entry name" value="T2SS_GspF_dom"/>
</dbReference>
<feature type="transmembrane region" description="Helical" evidence="7">
    <location>
        <begin position="385"/>
        <end position="406"/>
    </location>
</feature>
<evidence type="ECO:0000256" key="3">
    <source>
        <dbReference type="ARBA" id="ARBA00022475"/>
    </source>
</evidence>
<dbReference type="Proteomes" id="UP000250166">
    <property type="component" value="Unassembled WGS sequence"/>
</dbReference>
<evidence type="ECO:0000256" key="7">
    <source>
        <dbReference type="SAM" id="Phobius"/>
    </source>
</evidence>
<keyword evidence="5 7" id="KW-1133">Transmembrane helix</keyword>
<dbReference type="EMBL" id="UAWL01000006">
    <property type="protein sequence ID" value="SQB99643.1"/>
    <property type="molecule type" value="Genomic_DNA"/>
</dbReference>
<dbReference type="GO" id="GO:0005886">
    <property type="term" value="C:plasma membrane"/>
    <property type="evidence" value="ECO:0007669"/>
    <property type="project" value="UniProtKB-SubCell"/>
</dbReference>
<organism evidence="9 10">
    <name type="scientific">Helicobacter fennelliae</name>
    <dbReference type="NCBI Taxonomy" id="215"/>
    <lineage>
        <taxon>Bacteria</taxon>
        <taxon>Pseudomonadati</taxon>
        <taxon>Campylobacterota</taxon>
        <taxon>Epsilonproteobacteria</taxon>
        <taxon>Campylobacterales</taxon>
        <taxon>Helicobacteraceae</taxon>
        <taxon>Helicobacter</taxon>
    </lineage>
</organism>
<dbReference type="AlphaFoldDB" id="A0A2X3BG61"/>
<proteinExistence type="inferred from homology"/>
<evidence type="ECO:0000256" key="1">
    <source>
        <dbReference type="ARBA" id="ARBA00004651"/>
    </source>
</evidence>
<dbReference type="Gene3D" id="1.20.81.30">
    <property type="entry name" value="Type II secretion system (T2SS), domain F"/>
    <property type="match status" value="2"/>
</dbReference>
<dbReference type="InterPro" id="IPR003004">
    <property type="entry name" value="GspF/PilC"/>
</dbReference>
<evidence type="ECO:0000259" key="8">
    <source>
        <dbReference type="Pfam" id="PF00482"/>
    </source>
</evidence>
<evidence type="ECO:0000256" key="4">
    <source>
        <dbReference type="ARBA" id="ARBA00022692"/>
    </source>
</evidence>